<sequence>MAPIEPKASEMTEQTNNTWYLVNVRSKKREVFLKYLKIAIQQNQLQELFVDVRSPQDTIYEDIVLMNLSNFRNAYLHLQKIECFQAIERKPLPSAQVNRMLGIG</sequence>
<dbReference type="RefSeq" id="WP_190608083.1">
    <property type="nucleotide sequence ID" value="NZ_CP021056.1"/>
</dbReference>
<evidence type="ECO:0000313" key="1">
    <source>
        <dbReference type="EMBL" id="QXE24750.1"/>
    </source>
</evidence>
<name>A0A975Y5Z4_9NOST</name>
<accession>A0A975Y5Z4</accession>
<reference evidence="1" key="1">
    <citation type="submission" date="2017-04" db="EMBL/GenBank/DDBJ databases">
        <title>Genome deletions in a multicellular cyanobacterial endosymbiont for morphological adaptation in marine diatoms.</title>
        <authorList>
            <person name="Wang Y."/>
            <person name="Gao H."/>
            <person name="Li R."/>
            <person name="Xu X."/>
        </authorList>
    </citation>
    <scope>NUCLEOTIDE SEQUENCE</scope>
    <source>
        <strain evidence="1">FACHB 800</strain>
    </source>
</reference>
<dbReference type="Proteomes" id="UP000683511">
    <property type="component" value="Chromosome"/>
</dbReference>
<keyword evidence="2" id="KW-1185">Reference proteome</keyword>
<proteinExistence type="predicted"/>
<dbReference type="KEGG" id="rsin:B6N60_03458"/>
<dbReference type="AlphaFoldDB" id="A0A975Y5Z4"/>
<organism evidence="1 2">
    <name type="scientific">Richelia sinica FACHB-800</name>
    <dbReference type="NCBI Taxonomy" id="1357546"/>
    <lineage>
        <taxon>Bacteria</taxon>
        <taxon>Bacillati</taxon>
        <taxon>Cyanobacteriota</taxon>
        <taxon>Cyanophyceae</taxon>
        <taxon>Nostocales</taxon>
        <taxon>Nostocaceae</taxon>
        <taxon>Richelia</taxon>
    </lineage>
</organism>
<protein>
    <submittedName>
        <fullName evidence="1">Chromosome segregation ATPases-like protein</fullName>
    </submittedName>
</protein>
<evidence type="ECO:0000313" key="2">
    <source>
        <dbReference type="Proteomes" id="UP000683511"/>
    </source>
</evidence>
<dbReference type="EMBL" id="CP021056">
    <property type="protein sequence ID" value="QXE24750.1"/>
    <property type="molecule type" value="Genomic_DNA"/>
</dbReference>
<gene>
    <name evidence="1" type="ORF">B6N60_03458</name>
</gene>